<feature type="region of interest" description="Disordered" evidence="6">
    <location>
        <begin position="76"/>
        <end position="162"/>
    </location>
</feature>
<sequence length="630" mass="64998">MASPASDHYPSPEEGYDAARSRATDSIIEWFGGVRSAAAKLGIPAAIVQGWRKRGQIPESRRDDLMSAAAAYGIPLTTEDLDRAVGTAPEEPADLDPLDGESGYGESGYGESGRGGSDYGASSYATDGTRDSDGYGRAESATEPETPPVTATPYPESPQPEVRRGGGGFVSTLALLLALGSAGVVGAQLYQPDLLKYLPGLPAAAPTVDPLAETRASVAALQEENRALRRRIESLTADLRAVADRPPPAPPAPPAPTVDPAKVEAQFAELRERVQMLVTALEQAAAAPAEGGGLSQAALQPLRTDVETLAGRVEALESAPPPTPGADPAAVEDLAGRLEKAETALAEVQGALGEAQAAGGETVALREQVDALARQMADLSAAGDTSALREELEALGQQVTGLSGTVQELAAKPEPTLPEPEPLPQELVDLPGRVDELATTLASIQTLASGEAVKGGDALVLVAAQLQSALASGRPYARELATARAISPDGAGLDELFDTLEARAAQGLPAFAALHESFRRLAPEVIRADRTRTDADWLDLTLGRLNSIVTVRRASGDIAGADGASIVARAEEALNQGNLTLAVKELDALTGPAAQTLQPWMADARSRVAAEKAAQALTDAAVTRIGEGGQ</sequence>
<feature type="compositionally biased region" description="Gly residues" evidence="6">
    <location>
        <begin position="102"/>
        <end position="118"/>
    </location>
</feature>
<feature type="region of interest" description="Disordered" evidence="6">
    <location>
        <begin position="1"/>
        <end position="20"/>
    </location>
</feature>
<evidence type="ECO:0000256" key="2">
    <source>
        <dbReference type="ARBA" id="ARBA00022692"/>
    </source>
</evidence>
<dbReference type="Gene3D" id="1.20.58.60">
    <property type="match status" value="1"/>
</dbReference>
<feature type="coiled-coil region" evidence="5">
    <location>
        <begin position="331"/>
        <end position="358"/>
    </location>
</feature>
<organism evidence="7 8">
    <name type="scientific">Rhodospirillum centenum (strain ATCC 51521 / SW)</name>
    <dbReference type="NCBI Taxonomy" id="414684"/>
    <lineage>
        <taxon>Bacteria</taxon>
        <taxon>Pseudomonadati</taxon>
        <taxon>Pseudomonadota</taxon>
        <taxon>Alphaproteobacteria</taxon>
        <taxon>Rhodospirillales</taxon>
        <taxon>Rhodospirillaceae</taxon>
        <taxon>Rhodospirillum</taxon>
    </lineage>
</organism>
<comment type="subcellular location">
    <subcellularLocation>
        <location evidence="1">Membrane</location>
    </subcellularLocation>
</comment>
<dbReference type="GO" id="GO:0003677">
    <property type="term" value="F:DNA binding"/>
    <property type="evidence" value="ECO:0007669"/>
    <property type="project" value="InterPro"/>
</dbReference>
<evidence type="ECO:0000313" key="8">
    <source>
        <dbReference type="Proteomes" id="UP000001591"/>
    </source>
</evidence>
<keyword evidence="4" id="KW-0472">Membrane</keyword>
<dbReference type="PANTHER" id="PTHR15415">
    <property type="entry name" value="MITOFILIN"/>
    <property type="match status" value="1"/>
</dbReference>
<dbReference type="EMBL" id="CP000613">
    <property type="protein sequence ID" value="ACI99751.1"/>
    <property type="molecule type" value="Genomic_DNA"/>
</dbReference>
<evidence type="ECO:0000313" key="7">
    <source>
        <dbReference type="EMBL" id="ACI99751.1"/>
    </source>
</evidence>
<dbReference type="Pfam" id="PF09731">
    <property type="entry name" value="Mitofilin"/>
    <property type="match status" value="1"/>
</dbReference>
<dbReference type="eggNOG" id="COG4223">
    <property type="taxonomic scope" value="Bacteria"/>
</dbReference>
<reference evidence="7 8" key="1">
    <citation type="journal article" date="2010" name="BMC Genomics">
        <title>Metabolic flexibility revealed in the genome of the cyst-forming alpha-1 proteobacterium Rhodospirillum centenum.</title>
        <authorList>
            <person name="Lu Y.K."/>
            <person name="Marden J."/>
            <person name="Han M."/>
            <person name="Swingley W.D."/>
            <person name="Mastrian S.D."/>
            <person name="Chowdhury S.R."/>
            <person name="Hao J."/>
            <person name="Helmy T."/>
            <person name="Kim S."/>
            <person name="Kurdoglu A.A."/>
            <person name="Matthies H.J."/>
            <person name="Rollo D."/>
            <person name="Stothard P."/>
            <person name="Blankenship R.E."/>
            <person name="Bauer C.E."/>
            <person name="Touchman J.W."/>
        </authorList>
    </citation>
    <scope>NUCLEOTIDE SEQUENCE [LARGE SCALE GENOMIC DNA]</scope>
    <source>
        <strain evidence="8">ATCC 51521 / SW</strain>
    </source>
</reference>
<dbReference type="InterPro" id="IPR019133">
    <property type="entry name" value="MIC60"/>
</dbReference>
<keyword evidence="8" id="KW-1185">Reference proteome</keyword>
<dbReference type="PANTHER" id="PTHR15415:SF7">
    <property type="entry name" value="MICOS COMPLEX SUBUNIT MIC60"/>
    <property type="match status" value="1"/>
</dbReference>
<gene>
    <name evidence="7" type="ordered locus">RC1_2365</name>
</gene>
<keyword evidence="5" id="KW-0175">Coiled coil</keyword>
<dbReference type="RefSeq" id="WP_012567535.1">
    <property type="nucleotide sequence ID" value="NC_011420.2"/>
</dbReference>
<dbReference type="KEGG" id="rce:RC1_2365"/>
<dbReference type="Gene3D" id="1.10.260.40">
    <property type="entry name" value="lambda repressor-like DNA-binding domains"/>
    <property type="match status" value="1"/>
</dbReference>
<dbReference type="HOGENOM" id="CLU_432560_0_0_5"/>
<keyword evidence="2" id="KW-0812">Transmembrane</keyword>
<evidence type="ECO:0000256" key="3">
    <source>
        <dbReference type="ARBA" id="ARBA00022989"/>
    </source>
</evidence>
<feature type="compositionally biased region" description="Low complexity" evidence="6">
    <location>
        <begin position="138"/>
        <end position="154"/>
    </location>
</feature>
<protein>
    <recommendedName>
        <fullName evidence="9">Inner membrane protein</fullName>
    </recommendedName>
</protein>
<name>B6IPP9_RHOCS</name>
<evidence type="ECO:0000256" key="5">
    <source>
        <dbReference type="SAM" id="Coils"/>
    </source>
</evidence>
<keyword evidence="3" id="KW-1133">Transmembrane helix</keyword>
<dbReference type="STRING" id="414684.RC1_2365"/>
<accession>B6IPP9</accession>
<evidence type="ECO:0008006" key="9">
    <source>
        <dbReference type="Google" id="ProtNLM"/>
    </source>
</evidence>
<evidence type="ECO:0000256" key="1">
    <source>
        <dbReference type="ARBA" id="ARBA00004370"/>
    </source>
</evidence>
<evidence type="ECO:0000256" key="6">
    <source>
        <dbReference type="SAM" id="MobiDB-lite"/>
    </source>
</evidence>
<dbReference type="InterPro" id="IPR010982">
    <property type="entry name" value="Lambda_DNA-bd_dom_sf"/>
</dbReference>
<dbReference type="AlphaFoldDB" id="B6IPP9"/>
<proteinExistence type="predicted"/>
<feature type="coiled-coil region" evidence="5">
    <location>
        <begin position="211"/>
        <end position="245"/>
    </location>
</feature>
<dbReference type="GO" id="GO:0016020">
    <property type="term" value="C:membrane"/>
    <property type="evidence" value="ECO:0007669"/>
    <property type="project" value="UniProtKB-SubCell"/>
</dbReference>
<dbReference type="InterPro" id="IPR059216">
    <property type="entry name" value="LeuA_carph_isopro_dom"/>
</dbReference>
<dbReference type="Proteomes" id="UP000001591">
    <property type="component" value="Chromosome"/>
</dbReference>
<dbReference type="OrthoDB" id="8421723at2"/>
<evidence type="ECO:0000256" key="4">
    <source>
        <dbReference type="ARBA" id="ARBA00023136"/>
    </source>
</evidence>
<dbReference type="NCBIfam" id="NF046037">
    <property type="entry name" value="carphisopro"/>
    <property type="match status" value="1"/>
</dbReference>